<dbReference type="SUPFAM" id="SSF56553">
    <property type="entry name" value="Insert subdomain of RNA polymerase alpha subunit"/>
    <property type="match status" value="1"/>
</dbReference>
<dbReference type="InterPro" id="IPR036603">
    <property type="entry name" value="RBP11-like"/>
</dbReference>
<dbReference type="GO" id="GO:0006351">
    <property type="term" value="P:DNA-templated transcription"/>
    <property type="evidence" value="ECO:0007669"/>
    <property type="project" value="InterPro"/>
</dbReference>
<keyword evidence="1" id="KW-0240">DNA-directed RNA polymerase</keyword>
<dbReference type="SUPFAM" id="SSF55257">
    <property type="entry name" value="RBP11-like subunits of RNA polymerase"/>
    <property type="match status" value="1"/>
</dbReference>
<dbReference type="CDD" id="cd06928">
    <property type="entry name" value="RNAP_alpha_NTD"/>
    <property type="match status" value="1"/>
</dbReference>
<accession>A0A482CJD6</accession>
<dbReference type="Pfam" id="PF01000">
    <property type="entry name" value="RNA_pol_A_bac"/>
    <property type="match status" value="1"/>
</dbReference>
<dbReference type="RefSeq" id="YP_009589829.1">
    <property type="nucleotide sequence ID" value="NC_041646.1"/>
</dbReference>
<feature type="compositionally biased region" description="Polar residues" evidence="3">
    <location>
        <begin position="222"/>
        <end position="233"/>
    </location>
</feature>
<feature type="region of interest" description="Disordered" evidence="3">
    <location>
        <begin position="222"/>
        <end position="243"/>
    </location>
</feature>
<keyword evidence="2" id="KW-0804">Transcription</keyword>
<gene>
    <name evidence="5" type="primary">rpoA</name>
</gene>
<protein>
    <submittedName>
        <fullName evidence="5">RNA polymerase alpha subunit</fullName>
    </submittedName>
</protein>
<keyword evidence="5" id="KW-0934">Plastid</keyword>
<evidence type="ECO:0000259" key="4">
    <source>
        <dbReference type="SMART" id="SM00662"/>
    </source>
</evidence>
<name>A0A482CJD6_9TRAC</name>
<dbReference type="AlphaFoldDB" id="A0A482CJD6"/>
<organism evidence="5">
    <name type="scientific">Selaginella tamariscina</name>
    <dbReference type="NCBI Taxonomy" id="137178"/>
    <lineage>
        <taxon>Eukaryota</taxon>
        <taxon>Viridiplantae</taxon>
        <taxon>Streptophyta</taxon>
        <taxon>Embryophyta</taxon>
        <taxon>Tracheophyta</taxon>
        <taxon>Lycopodiopsida</taxon>
        <taxon>Selaginellales</taxon>
        <taxon>Selaginellaceae</taxon>
        <taxon>Selaginella</taxon>
    </lineage>
</organism>
<feature type="domain" description="DNA-directed RNA polymerase RpoA/D/Rpb3-type" evidence="4">
    <location>
        <begin position="27"/>
        <end position="227"/>
    </location>
</feature>
<dbReference type="Gene3D" id="2.170.120.12">
    <property type="entry name" value="DNA-directed RNA polymerase, insert domain"/>
    <property type="match status" value="1"/>
</dbReference>
<dbReference type="SMART" id="SM00662">
    <property type="entry name" value="RPOLD"/>
    <property type="match status" value="1"/>
</dbReference>
<dbReference type="InterPro" id="IPR011263">
    <property type="entry name" value="DNA-dir_RNA_pol_RpoA/D/Rpb3"/>
</dbReference>
<dbReference type="InterPro" id="IPR011262">
    <property type="entry name" value="DNA-dir_RNA_pol_insert"/>
</dbReference>
<reference evidence="5" key="1">
    <citation type="journal article" date="2019" name="J. ISSAAS">
        <title>The Unique Evolutionary Trajectory 1 and Dynamic Conformations of DR and IR/DR-coexisting Plastomes of the Early Vascular Plant Selaginellaceae (Lycophyte).</title>
        <authorList>
            <person name="Zhang H.-R."/>
            <person name="Xiang Q.-P."/>
            <person name="Zhang X.-C."/>
        </authorList>
    </citation>
    <scope>NUCLEOTIDE SEQUENCE</scope>
</reference>
<evidence type="ECO:0000256" key="1">
    <source>
        <dbReference type="ARBA" id="ARBA00022478"/>
    </source>
</evidence>
<evidence type="ECO:0000313" key="5">
    <source>
        <dbReference type="EMBL" id="QBL76412.1"/>
    </source>
</evidence>
<dbReference type="GO" id="GO:0000428">
    <property type="term" value="C:DNA-directed RNA polymerase complex"/>
    <property type="evidence" value="ECO:0007669"/>
    <property type="project" value="UniProtKB-KW"/>
</dbReference>
<evidence type="ECO:0000256" key="3">
    <source>
        <dbReference type="SAM" id="MobiDB-lite"/>
    </source>
</evidence>
<sequence>MGEVQLPVGSAYRRCIESEVGNERSYYSRFITPPPGVGQANTLGIAMRRASLGESKGACVTLAGPPGRINHEYSTIAGVRESVHDILMNLKEIVLATNLSAAQEAHIPIIGPRKVVARDIVPPPSVKVTRPAQHVVTITRKIHLSTELRIERGYGYRGRSMMEFQKGSFPLDAVSMPVQNANYSIHRLESHGGGIMKEMLLLEIRTNGSLAPREAIYEASRNSVNLSSPSPRNSLDESIYGKG</sequence>
<geneLocation type="chloroplast" evidence="5"/>
<dbReference type="InterPro" id="IPR036643">
    <property type="entry name" value="RNApol_insert_sf"/>
</dbReference>
<dbReference type="Pfam" id="PF01193">
    <property type="entry name" value="RNA_pol_L"/>
    <property type="match status" value="1"/>
</dbReference>
<dbReference type="GO" id="GO:0046983">
    <property type="term" value="F:protein dimerization activity"/>
    <property type="evidence" value="ECO:0007669"/>
    <property type="project" value="InterPro"/>
</dbReference>
<dbReference type="GO" id="GO:0003899">
    <property type="term" value="F:DNA-directed RNA polymerase activity"/>
    <property type="evidence" value="ECO:0007669"/>
    <property type="project" value="InterPro"/>
</dbReference>
<keyword evidence="5" id="KW-0150">Chloroplast</keyword>
<dbReference type="Gene3D" id="3.30.1360.10">
    <property type="entry name" value="RNA polymerase, RBP11-like subunit"/>
    <property type="match status" value="1"/>
</dbReference>
<proteinExistence type="predicted"/>
<dbReference type="EMBL" id="MH598537">
    <property type="protein sequence ID" value="QBL76412.1"/>
    <property type="molecule type" value="Genomic_DNA"/>
</dbReference>
<dbReference type="GeneID" id="39721755"/>
<evidence type="ECO:0000256" key="2">
    <source>
        <dbReference type="ARBA" id="ARBA00023163"/>
    </source>
</evidence>